<dbReference type="SUPFAM" id="SSF47090">
    <property type="entry name" value="PGBD-like"/>
    <property type="match status" value="1"/>
</dbReference>
<evidence type="ECO:0000313" key="5">
    <source>
        <dbReference type="Proteomes" id="UP001318682"/>
    </source>
</evidence>
<dbReference type="Gene3D" id="1.10.101.10">
    <property type="entry name" value="PGBD-like superfamily/PGBD"/>
    <property type="match status" value="1"/>
</dbReference>
<evidence type="ECO:0000256" key="1">
    <source>
        <dbReference type="SAM" id="MobiDB-lite"/>
    </source>
</evidence>
<evidence type="ECO:0000259" key="3">
    <source>
        <dbReference type="Pfam" id="PF01471"/>
    </source>
</evidence>
<feature type="signal peptide" evidence="2">
    <location>
        <begin position="1"/>
        <end position="21"/>
    </location>
</feature>
<name>A0ABZ2BSE8_9RHOB</name>
<proteinExistence type="predicted"/>
<dbReference type="InterPro" id="IPR036366">
    <property type="entry name" value="PGBDSf"/>
</dbReference>
<dbReference type="Proteomes" id="UP001318682">
    <property type="component" value="Chromosome"/>
</dbReference>
<dbReference type="SUPFAM" id="SSF50494">
    <property type="entry name" value="Trypsin-like serine proteases"/>
    <property type="match status" value="1"/>
</dbReference>
<keyword evidence="2" id="KW-0732">Signal</keyword>
<feature type="region of interest" description="Disordered" evidence="1">
    <location>
        <begin position="143"/>
        <end position="171"/>
    </location>
</feature>
<organism evidence="4 5">
    <name type="scientific">Roseobacter fucihabitans</name>
    <dbReference type="NCBI Taxonomy" id="1537242"/>
    <lineage>
        <taxon>Bacteria</taxon>
        <taxon>Pseudomonadati</taxon>
        <taxon>Pseudomonadota</taxon>
        <taxon>Alphaproteobacteria</taxon>
        <taxon>Rhodobacterales</taxon>
        <taxon>Roseobacteraceae</taxon>
        <taxon>Roseobacter</taxon>
    </lineage>
</organism>
<dbReference type="InterPro" id="IPR009003">
    <property type="entry name" value="Peptidase_S1_PA"/>
</dbReference>
<dbReference type="InterPro" id="IPR002477">
    <property type="entry name" value="Peptidoglycan-bd-like"/>
</dbReference>
<dbReference type="Pfam" id="PF01471">
    <property type="entry name" value="PG_binding_1"/>
    <property type="match status" value="1"/>
</dbReference>
<evidence type="ECO:0000256" key="2">
    <source>
        <dbReference type="SAM" id="SignalP"/>
    </source>
</evidence>
<protein>
    <recommendedName>
        <fullName evidence="3">Peptidoglycan binding-like domain-containing protein</fullName>
    </recommendedName>
</protein>
<dbReference type="Pfam" id="PF13365">
    <property type="entry name" value="Trypsin_2"/>
    <property type="match status" value="1"/>
</dbReference>
<dbReference type="InterPro" id="IPR036365">
    <property type="entry name" value="PGBD-like_sf"/>
</dbReference>
<gene>
    <name evidence="4" type="ORF">ROLI_008550</name>
</gene>
<evidence type="ECO:0000313" key="4">
    <source>
        <dbReference type="EMBL" id="WVX47784.1"/>
    </source>
</evidence>
<dbReference type="RefSeq" id="WP_187431157.1">
    <property type="nucleotide sequence ID" value="NZ_CP143423.1"/>
</dbReference>
<accession>A0ABZ2BSE8</accession>
<keyword evidence="5" id="KW-1185">Reference proteome</keyword>
<feature type="chain" id="PRO_5045467418" description="Peptidoglycan binding-like domain-containing protein" evidence="2">
    <location>
        <begin position="22"/>
        <end position="596"/>
    </location>
</feature>
<sequence length="596" mass="64196">MIRLFVVFVAVFMSVVQVARAQSSDQTVWIQIEAQPNLQDGLERARAYARTLADVNGFALGGDWFGIVLGPYTAADAEQVLRLYRSDGRIPRDSFIAQSTAFSGRFFPPDTETLPRDVQPLATVDSPEPLAPVISDSARDITLGGLSQPAQGNTAGPDETPAEARNNERNLTPAERRQIQTALQWAGYYSATIDGAFGRGTRNSMTAWQQAKGFEATGILTTSQRAILLQKYNAVLEGLELRRVTDNATGIEILIPTGRLAFQRYQAPFALFTAGDESKAQALLISQEGNRDTLNSLYEIMQTLAIVPLDGPRSLTPTGFSITGRNAEITSETRVSLSNGQIKGFTLVWPAGEEERRTRLLAEMQASFTRLPGVLDPAAGVEAQQQVDLIAGLQVRKPRISRSGFFVDQNGSVATTAEAVQACTRITLDEEFEADISTLDAGLGIAILTPSAKLSPPQIARFADISPRLASDVAVAGYSYEGILEAPTMTFGTLSDLRGLQGENNLNRLALDSLPGDAGGPVFDDAGNVFGMLLPRGGAERKLPQEVTFALAGEAILATMQRAGLAGARTQRTEAMPPEDITRQARAMTVLVSCWE</sequence>
<dbReference type="Gene3D" id="2.40.10.120">
    <property type="match status" value="1"/>
</dbReference>
<dbReference type="EMBL" id="CP143423">
    <property type="protein sequence ID" value="WVX47784.1"/>
    <property type="molecule type" value="Genomic_DNA"/>
</dbReference>
<reference evidence="5" key="1">
    <citation type="submission" date="2024-01" db="EMBL/GenBank/DDBJ databases">
        <title>Roseobacter fucihabitans sp. nov., isolated from the brown alga Fucus spiralis.</title>
        <authorList>
            <person name="Hahnke S."/>
            <person name="Berger M."/>
            <person name="Schlingloff A."/>
            <person name="Athale I."/>
            <person name="Neumann-Schaal M."/>
            <person name="Adenaya A."/>
            <person name="Poehlein A."/>
            <person name="Daniel R."/>
            <person name="Pertersen J."/>
            <person name="Brinkhoff T."/>
        </authorList>
    </citation>
    <scope>NUCLEOTIDE SEQUENCE [LARGE SCALE GENOMIC DNA]</scope>
    <source>
        <strain evidence="5">B14</strain>
    </source>
</reference>
<feature type="domain" description="Peptidoglycan binding-like" evidence="3">
    <location>
        <begin position="174"/>
        <end position="228"/>
    </location>
</feature>